<dbReference type="Proteomes" id="UP000093053">
    <property type="component" value="Chromosome"/>
</dbReference>
<dbReference type="SUPFAM" id="SSF103473">
    <property type="entry name" value="MFS general substrate transporter"/>
    <property type="match status" value="1"/>
</dbReference>
<name>A0A1B2HNK2_9PSEU</name>
<reference evidence="7 8" key="1">
    <citation type="submission" date="2016-07" db="EMBL/GenBank/DDBJ databases">
        <title>Complete genome sequence of the Lentzea guizhouensis DHS C013.</title>
        <authorList>
            <person name="Cao C."/>
        </authorList>
    </citation>
    <scope>NUCLEOTIDE SEQUENCE [LARGE SCALE GENOMIC DNA]</scope>
    <source>
        <strain evidence="7 8">DHS C013</strain>
    </source>
</reference>
<feature type="transmembrane region" description="Helical" evidence="6">
    <location>
        <begin position="76"/>
        <end position="96"/>
    </location>
</feature>
<keyword evidence="2" id="KW-1003">Cell membrane</keyword>
<evidence type="ECO:0000256" key="6">
    <source>
        <dbReference type="SAM" id="Phobius"/>
    </source>
</evidence>
<protein>
    <recommendedName>
        <fullName evidence="9">MFS transporter</fullName>
    </recommendedName>
</protein>
<dbReference type="CDD" id="cd06173">
    <property type="entry name" value="MFS_MefA_like"/>
    <property type="match status" value="1"/>
</dbReference>
<dbReference type="GO" id="GO:0005886">
    <property type="term" value="C:plasma membrane"/>
    <property type="evidence" value="ECO:0007669"/>
    <property type="project" value="UniProtKB-SubCell"/>
</dbReference>
<evidence type="ECO:0000256" key="5">
    <source>
        <dbReference type="ARBA" id="ARBA00023136"/>
    </source>
</evidence>
<dbReference type="STRING" id="1586287.BBK82_27920"/>
<dbReference type="KEGG" id="led:BBK82_27920"/>
<dbReference type="AlphaFoldDB" id="A0A1B2HNK2"/>
<feature type="transmembrane region" description="Helical" evidence="6">
    <location>
        <begin position="30"/>
        <end position="55"/>
    </location>
</feature>
<feature type="transmembrane region" description="Helical" evidence="6">
    <location>
        <begin position="221"/>
        <end position="243"/>
    </location>
</feature>
<evidence type="ECO:0000313" key="8">
    <source>
        <dbReference type="Proteomes" id="UP000093053"/>
    </source>
</evidence>
<keyword evidence="4 6" id="KW-1133">Transmembrane helix</keyword>
<dbReference type="Gene3D" id="1.20.1250.20">
    <property type="entry name" value="MFS general substrate transporter like domains"/>
    <property type="match status" value="1"/>
</dbReference>
<feature type="transmembrane region" description="Helical" evidence="6">
    <location>
        <begin position="368"/>
        <end position="387"/>
    </location>
</feature>
<keyword evidence="8" id="KW-1185">Reference proteome</keyword>
<dbReference type="Pfam" id="PF07690">
    <property type="entry name" value="MFS_1"/>
    <property type="match status" value="1"/>
</dbReference>
<dbReference type="PANTHER" id="PTHR23513">
    <property type="entry name" value="INTEGRAL MEMBRANE EFFLUX PROTEIN-RELATED"/>
    <property type="match status" value="1"/>
</dbReference>
<feature type="transmembrane region" description="Helical" evidence="6">
    <location>
        <begin position="281"/>
        <end position="304"/>
    </location>
</feature>
<dbReference type="RefSeq" id="WP_065917653.1">
    <property type="nucleotide sequence ID" value="NZ_CP016793.1"/>
</dbReference>
<comment type="subcellular location">
    <subcellularLocation>
        <location evidence="1">Cell membrane</location>
        <topology evidence="1">Multi-pass membrane protein</topology>
    </subcellularLocation>
</comment>
<dbReference type="EMBL" id="CP016793">
    <property type="protein sequence ID" value="ANZ39312.1"/>
    <property type="molecule type" value="Genomic_DNA"/>
</dbReference>
<dbReference type="GO" id="GO:0022857">
    <property type="term" value="F:transmembrane transporter activity"/>
    <property type="evidence" value="ECO:0007669"/>
    <property type="project" value="InterPro"/>
</dbReference>
<evidence type="ECO:0000256" key="1">
    <source>
        <dbReference type="ARBA" id="ARBA00004651"/>
    </source>
</evidence>
<dbReference type="InterPro" id="IPR011701">
    <property type="entry name" value="MFS"/>
</dbReference>
<dbReference type="InterPro" id="IPR036259">
    <property type="entry name" value="MFS_trans_sf"/>
</dbReference>
<proteinExistence type="predicted"/>
<evidence type="ECO:0000256" key="4">
    <source>
        <dbReference type="ARBA" id="ARBA00022989"/>
    </source>
</evidence>
<feature type="transmembrane region" description="Helical" evidence="6">
    <location>
        <begin position="249"/>
        <end position="269"/>
    </location>
</feature>
<keyword evidence="5 6" id="KW-0472">Membrane</keyword>
<gene>
    <name evidence="7" type="ORF">BBK82_27920</name>
</gene>
<dbReference type="PANTHER" id="PTHR23513:SF11">
    <property type="entry name" value="STAPHYLOFERRIN A TRANSPORTER"/>
    <property type="match status" value="1"/>
</dbReference>
<organism evidence="7 8">
    <name type="scientific">Lentzea guizhouensis</name>
    <dbReference type="NCBI Taxonomy" id="1586287"/>
    <lineage>
        <taxon>Bacteria</taxon>
        <taxon>Bacillati</taxon>
        <taxon>Actinomycetota</taxon>
        <taxon>Actinomycetes</taxon>
        <taxon>Pseudonocardiales</taxon>
        <taxon>Pseudonocardiaceae</taxon>
        <taxon>Lentzea</taxon>
    </lineage>
</organism>
<evidence type="ECO:0008006" key="9">
    <source>
        <dbReference type="Google" id="ProtNLM"/>
    </source>
</evidence>
<feature type="transmembrane region" description="Helical" evidence="6">
    <location>
        <begin position="310"/>
        <end position="330"/>
    </location>
</feature>
<evidence type="ECO:0000256" key="3">
    <source>
        <dbReference type="ARBA" id="ARBA00022692"/>
    </source>
</evidence>
<dbReference type="OrthoDB" id="4544213at2"/>
<accession>A0A1B2HNK2</accession>
<evidence type="ECO:0000256" key="2">
    <source>
        <dbReference type="ARBA" id="ARBA00022475"/>
    </source>
</evidence>
<sequence>MGIPLGKNVQFQLLWAGGAVSQLGTQLTSYAFPLLIFAVTGSYFWSGVIIGARTAALLLTQMPAGVWVDRWDRGRVLFFSQAAQAVALAVMAVNVVSGQHSIGLFVAMAAVEGAGTAFSGPARTAAIKAVVPVEQLTTAYAQEEARGHAARLAGPPLGALLYGLGRSVPFVADALTYLVAAGCAAFAKIPPRPAERPRQRMREDMREAWLWLWHQRGLRNVLAVFLVLNLLGGGALLPVIALVKDRGGSDALVGLVLAGLGIGGVLGSLVAPRVHVTPGRLLVAVTALFGLSHLATTLPFGAWWPVVPLAVFSLGIPLINVSVGALITALVPEHLVGRMDAVTSMATRVLSPVAPVLGAFAADAVGGAVALLGYGSLLLVMAVVAGLSDLRTEARAAT</sequence>
<keyword evidence="3 6" id="KW-0812">Transmembrane</keyword>
<evidence type="ECO:0000313" key="7">
    <source>
        <dbReference type="EMBL" id="ANZ39312.1"/>
    </source>
</evidence>